<dbReference type="eggNOG" id="ENOG502Z9QX">
    <property type="taxonomic scope" value="Bacteria"/>
</dbReference>
<dbReference type="PANTHER" id="PTHR37833:SF1">
    <property type="entry name" value="SIGNAL PEPTIDE PROTEIN"/>
    <property type="match status" value="1"/>
</dbReference>
<dbReference type="Pfam" id="PF07610">
    <property type="entry name" value="DUF1573"/>
    <property type="match status" value="1"/>
</dbReference>
<organism evidence="2 3">
    <name type="scientific">Bacteroides coprosuis DSM 18011</name>
    <dbReference type="NCBI Taxonomy" id="679937"/>
    <lineage>
        <taxon>Bacteria</taxon>
        <taxon>Pseudomonadati</taxon>
        <taxon>Bacteroidota</taxon>
        <taxon>Bacteroidia</taxon>
        <taxon>Bacteroidales</taxon>
        <taxon>Bacteroidaceae</taxon>
        <taxon>Bacteroides</taxon>
    </lineage>
</organism>
<dbReference type="PANTHER" id="PTHR37833">
    <property type="entry name" value="LIPOPROTEIN-RELATED"/>
    <property type="match status" value="1"/>
</dbReference>
<accession>F3ZSQ6</accession>
<sequence>MRRVSFILILLLVSSMQLMAQARLTANKESFDFGQIEWNKPVTVDYIVTNSGDIPLIIANVTSSCACTVASWPNMPIEPGKQGVISVEFDAKALGEFYKEVEIYSNSTPDIVYLNFKGEVVREITDFSKSHPLKIGGIRLDKDSINFGDILAGSKVDFTINIVNETDSPYSPILMHTPPYMLVKASDLYIPKGGKGSFNITLDTDLLVNFGEFKSELYLSRFIGDKVGTDNRIPFSFTLIPNLSDSRKDLSIAIPDMELTKSKLNLVADFANKNKVSDQIMIQNRGNGELKILKLQTFSPAVELKLNKASLNSGEIAKLKITIDKKKQLTDSDNLDILMITNDPYHTKTVIEIKH</sequence>
<feature type="signal peptide" evidence="1">
    <location>
        <begin position="1"/>
        <end position="20"/>
    </location>
</feature>
<dbReference type="Gene3D" id="2.60.40.10">
    <property type="entry name" value="Immunoglobulins"/>
    <property type="match status" value="2"/>
</dbReference>
<keyword evidence="1" id="KW-0732">Signal</keyword>
<dbReference type="NCBIfam" id="NF012200">
    <property type="entry name" value="choice_anch_D"/>
    <property type="match status" value="1"/>
</dbReference>
<evidence type="ECO:0008006" key="4">
    <source>
        <dbReference type="Google" id="ProtNLM"/>
    </source>
</evidence>
<keyword evidence="3" id="KW-1185">Reference proteome</keyword>
<dbReference type="HOGENOM" id="CLU_051681_0_0_10"/>
<feature type="chain" id="PRO_5003303855" description="DUF1573 domain-containing protein" evidence="1">
    <location>
        <begin position="21"/>
        <end position="355"/>
    </location>
</feature>
<reference evidence="2 3" key="1">
    <citation type="journal article" date="2011" name="Stand. Genomic Sci.">
        <title>Non-contiguous finished genome sequence of Bacteroides coprosuis type strain (PC139).</title>
        <authorList>
            <person name="Land M."/>
            <person name="Held B."/>
            <person name="Gronow S."/>
            <person name="Abt B."/>
            <person name="Lucas S."/>
            <person name="Del Rio T.G."/>
            <person name="Nolan M."/>
            <person name="Tice H."/>
            <person name="Cheng J.F."/>
            <person name="Pitluck S."/>
            <person name="Liolios K."/>
            <person name="Pagani I."/>
            <person name="Ivanova N."/>
            <person name="Mavromatis K."/>
            <person name="Mikhailova N."/>
            <person name="Pati A."/>
            <person name="Tapia R."/>
            <person name="Han C."/>
            <person name="Goodwin L."/>
            <person name="Chen A."/>
            <person name="Palaniappan K."/>
            <person name="Hauser L."/>
            <person name="Brambilla E.M."/>
            <person name="Rohde M."/>
            <person name="Goker M."/>
            <person name="Detter J.C."/>
            <person name="Woyke T."/>
            <person name="Bristow J."/>
            <person name="Eisen J.A."/>
            <person name="Markowitz V."/>
            <person name="Hugenholtz P."/>
            <person name="Kyrpides N.C."/>
            <person name="Klenk H.P."/>
            <person name="Lapidus A."/>
        </authorList>
    </citation>
    <scope>NUCLEOTIDE SEQUENCE [LARGE SCALE GENOMIC DNA]</scope>
    <source>
        <strain evidence="2 3">DSM 18011</strain>
    </source>
</reference>
<dbReference type="STRING" id="679937.Bcop_0713"/>
<evidence type="ECO:0000256" key="1">
    <source>
        <dbReference type="SAM" id="SignalP"/>
    </source>
</evidence>
<dbReference type="OrthoDB" id="1466304at2"/>
<name>F3ZSQ6_9BACE</name>
<dbReference type="AlphaFoldDB" id="F3ZSQ6"/>
<gene>
    <name evidence="2" type="ORF">Bcop_0713</name>
</gene>
<dbReference type="EMBL" id="CM001167">
    <property type="protein sequence ID" value="EGJ70930.1"/>
    <property type="molecule type" value="Genomic_DNA"/>
</dbReference>
<evidence type="ECO:0000313" key="2">
    <source>
        <dbReference type="EMBL" id="EGJ70930.1"/>
    </source>
</evidence>
<protein>
    <recommendedName>
        <fullName evidence="4">DUF1573 domain-containing protein</fullName>
    </recommendedName>
</protein>
<proteinExistence type="predicted"/>
<dbReference type="InterPro" id="IPR011467">
    <property type="entry name" value="DUF1573"/>
</dbReference>
<dbReference type="InterPro" id="IPR013783">
    <property type="entry name" value="Ig-like_fold"/>
</dbReference>
<evidence type="ECO:0000313" key="3">
    <source>
        <dbReference type="Proteomes" id="UP000018439"/>
    </source>
</evidence>
<dbReference type="Proteomes" id="UP000018439">
    <property type="component" value="Chromosome"/>
</dbReference>